<dbReference type="GO" id="GO:0005524">
    <property type="term" value="F:ATP binding"/>
    <property type="evidence" value="ECO:0007669"/>
    <property type="project" value="UniProtKB-KW"/>
</dbReference>
<keyword evidence="2" id="KW-0547">Nucleotide-binding</keyword>
<dbReference type="InterPro" id="IPR008995">
    <property type="entry name" value="Mo/tungstate-bd_C_term_dom"/>
</dbReference>
<dbReference type="Gene3D" id="3.40.50.300">
    <property type="entry name" value="P-loop containing nucleotide triphosphate hydrolases"/>
    <property type="match status" value="1"/>
</dbReference>
<dbReference type="Pfam" id="PF00005">
    <property type="entry name" value="ABC_tran"/>
    <property type="match status" value="1"/>
</dbReference>
<reference evidence="5" key="1">
    <citation type="submission" date="2019-10" db="EMBL/GenBank/DDBJ databases">
        <title>Metagenomic sequencing of thiosulfate-disproportionating enrichment culture.</title>
        <authorList>
            <person name="Umezawa K."/>
            <person name="Kojima H."/>
            <person name="Fukui M."/>
        </authorList>
    </citation>
    <scope>NUCLEOTIDE SEQUENCE</scope>
    <source>
        <strain evidence="5">45J</strain>
    </source>
</reference>
<proteinExistence type="predicted"/>
<protein>
    <submittedName>
        <fullName evidence="5">ABC transporter ATP-binding protein</fullName>
    </submittedName>
</protein>
<keyword evidence="1" id="KW-0813">Transport</keyword>
<evidence type="ECO:0000259" key="4">
    <source>
        <dbReference type="PROSITE" id="PS50893"/>
    </source>
</evidence>
<evidence type="ECO:0000256" key="1">
    <source>
        <dbReference type="ARBA" id="ARBA00022448"/>
    </source>
</evidence>
<dbReference type="AlphaFoldDB" id="A0A5J4L1E4"/>
<dbReference type="PANTHER" id="PTHR42781">
    <property type="entry name" value="SPERMIDINE/PUTRESCINE IMPORT ATP-BINDING PROTEIN POTA"/>
    <property type="match status" value="1"/>
</dbReference>
<dbReference type="InterPro" id="IPR003593">
    <property type="entry name" value="AAA+_ATPase"/>
</dbReference>
<organism evidence="5">
    <name type="scientific">hot springs metagenome</name>
    <dbReference type="NCBI Taxonomy" id="433727"/>
    <lineage>
        <taxon>unclassified sequences</taxon>
        <taxon>metagenomes</taxon>
        <taxon>ecological metagenomes</taxon>
    </lineage>
</organism>
<evidence type="ECO:0000313" key="5">
    <source>
        <dbReference type="EMBL" id="GER93112.1"/>
    </source>
</evidence>
<dbReference type="GO" id="GO:0016887">
    <property type="term" value="F:ATP hydrolysis activity"/>
    <property type="evidence" value="ECO:0007669"/>
    <property type="project" value="InterPro"/>
</dbReference>
<dbReference type="PROSITE" id="PS00211">
    <property type="entry name" value="ABC_TRANSPORTER_1"/>
    <property type="match status" value="1"/>
</dbReference>
<dbReference type="SUPFAM" id="SSF52540">
    <property type="entry name" value="P-loop containing nucleoside triphosphate hydrolases"/>
    <property type="match status" value="1"/>
</dbReference>
<comment type="caution">
    <text evidence="5">The sequence shown here is derived from an EMBL/GenBank/DDBJ whole genome shotgun (WGS) entry which is preliminary data.</text>
</comment>
<evidence type="ECO:0000256" key="3">
    <source>
        <dbReference type="ARBA" id="ARBA00022840"/>
    </source>
</evidence>
<feature type="domain" description="ABC transporter" evidence="4">
    <location>
        <begin position="2"/>
        <end position="232"/>
    </location>
</feature>
<sequence length="361" mass="40946">MIEVKDIFIQTRGFSIKDASLNVHAGSCHCLIGPTGCGKTTLLEAILGLRKIQKGKILLDGKDITNLPVHERGFSYVPQDLAIFPHLTVEDNIFYGIKHGALSDKQKRHESALQIAESLGISHLLKRKAVNLSGGERQRVALARALAPGHRYILLDEPLSSLHEGMKKELWFLLKELQKKYHLTILMVSHDMEETFFLADYVDVMIDGVIHQTGTKEEVYTEPQNIEVARFFGIKNIFDAEIRVVEDKDYILYCKELNTSLLLPIDKMEERQNDSLLTIGIRAEDVIILRHDLPIKKDNLLQGTVTEIYPMGSNSMVIFKPQNSQRLIEIVMPDFAFKKLDLKPSMSVTVSLRGERLFVLK</sequence>
<dbReference type="SMART" id="SM00382">
    <property type="entry name" value="AAA"/>
    <property type="match status" value="1"/>
</dbReference>
<name>A0A5J4L1E4_9ZZZZ</name>
<dbReference type="Gene3D" id="2.40.50.100">
    <property type="match status" value="1"/>
</dbReference>
<accession>A0A5J4L1E4</accession>
<dbReference type="PROSITE" id="PS50893">
    <property type="entry name" value="ABC_TRANSPORTER_2"/>
    <property type="match status" value="1"/>
</dbReference>
<dbReference type="InterPro" id="IPR017871">
    <property type="entry name" value="ABC_transporter-like_CS"/>
</dbReference>
<dbReference type="InterPro" id="IPR003439">
    <property type="entry name" value="ABC_transporter-like_ATP-bd"/>
</dbReference>
<dbReference type="PANTHER" id="PTHR42781:SF4">
    <property type="entry name" value="SPERMIDINE_PUTRESCINE IMPORT ATP-BINDING PROTEIN POTA"/>
    <property type="match status" value="1"/>
</dbReference>
<dbReference type="EMBL" id="BLAB01000001">
    <property type="protein sequence ID" value="GER93112.1"/>
    <property type="molecule type" value="Genomic_DNA"/>
</dbReference>
<dbReference type="InterPro" id="IPR050093">
    <property type="entry name" value="ABC_SmlMolc_Importer"/>
</dbReference>
<keyword evidence="3 5" id="KW-0067">ATP-binding</keyword>
<dbReference type="InterPro" id="IPR027417">
    <property type="entry name" value="P-loop_NTPase"/>
</dbReference>
<evidence type="ECO:0000256" key="2">
    <source>
        <dbReference type="ARBA" id="ARBA00022741"/>
    </source>
</evidence>
<gene>
    <name evidence="5" type="ORF">A45J_0845</name>
</gene>
<dbReference type="SUPFAM" id="SSF50331">
    <property type="entry name" value="MOP-like"/>
    <property type="match status" value="1"/>
</dbReference>